<evidence type="ECO:0000256" key="6">
    <source>
        <dbReference type="SAM" id="MobiDB-lite"/>
    </source>
</evidence>
<feature type="compositionally biased region" description="Acidic residues" evidence="6">
    <location>
        <begin position="67"/>
        <end position="78"/>
    </location>
</feature>
<feature type="domain" description="Beta-catenin-like protein 1 N-terminal" evidence="7">
    <location>
        <begin position="89"/>
        <end position="196"/>
    </location>
</feature>
<dbReference type="OrthoDB" id="1898821at2759"/>
<protein>
    <submittedName>
        <fullName evidence="8">DUF1716-domain-containing protein</fullName>
    </submittedName>
</protein>
<evidence type="ECO:0000256" key="3">
    <source>
        <dbReference type="ARBA" id="ARBA00022737"/>
    </source>
</evidence>
<dbReference type="SMART" id="SM01156">
    <property type="entry name" value="DUF1716"/>
    <property type="match status" value="1"/>
</dbReference>
<dbReference type="InterPro" id="IPR000225">
    <property type="entry name" value="Armadillo"/>
</dbReference>
<reference evidence="8 9" key="1">
    <citation type="journal article" date="2016" name="Nat. Commun.">
        <title>Ectomycorrhizal ecology is imprinted in the genome of the dominant symbiotic fungus Cenococcum geophilum.</title>
        <authorList>
            <consortium name="DOE Joint Genome Institute"/>
            <person name="Peter M."/>
            <person name="Kohler A."/>
            <person name="Ohm R.A."/>
            <person name="Kuo A."/>
            <person name="Krutzmann J."/>
            <person name="Morin E."/>
            <person name="Arend M."/>
            <person name="Barry K.W."/>
            <person name="Binder M."/>
            <person name="Choi C."/>
            <person name="Clum A."/>
            <person name="Copeland A."/>
            <person name="Grisel N."/>
            <person name="Haridas S."/>
            <person name="Kipfer T."/>
            <person name="LaButti K."/>
            <person name="Lindquist E."/>
            <person name="Lipzen A."/>
            <person name="Maire R."/>
            <person name="Meier B."/>
            <person name="Mihaltcheva S."/>
            <person name="Molinier V."/>
            <person name="Murat C."/>
            <person name="Poggeler S."/>
            <person name="Quandt C.A."/>
            <person name="Sperisen C."/>
            <person name="Tritt A."/>
            <person name="Tisserant E."/>
            <person name="Crous P.W."/>
            <person name="Henrissat B."/>
            <person name="Nehls U."/>
            <person name="Egli S."/>
            <person name="Spatafora J.W."/>
            <person name="Grigoriev I.V."/>
            <person name="Martin F.M."/>
        </authorList>
    </citation>
    <scope>NUCLEOTIDE SEQUENCE [LARGE SCALE GENOMIC DNA]</scope>
    <source>
        <strain evidence="8 9">CBS 459.81</strain>
    </source>
</reference>
<dbReference type="EMBL" id="KV744812">
    <property type="protein sequence ID" value="OCK85881.1"/>
    <property type="molecule type" value="Genomic_DNA"/>
</dbReference>
<feature type="compositionally biased region" description="Polar residues" evidence="6">
    <location>
        <begin position="23"/>
        <end position="38"/>
    </location>
</feature>
<dbReference type="PANTHER" id="PTHR14978">
    <property type="entry name" value="BETA-CATENIN-LIKE PROTEIN 1 NUCLEAR ASSOCIATED PROTEIN"/>
    <property type="match status" value="1"/>
</dbReference>
<sequence>MTSIDELFKTPNLPSKRKLEIPSNPTQSYKSAKLTTNGDAKRQGHASVEDELDIDEEEAGPALPQDLGEEDGLDEDDEGRFFGSGIGDDAKEALDYLDTREGEEEYVEEKIDSSWLRKLALSFEKRISKNAELRAKYEDEPEKFMGSEADLDMDIKSLSILSEHPELYEEFAKMGCVNSLVSLLAHDNTDIAIDAIEIISELTDEDVQATPPQWDALVAAMLEGDLLSLLVSNFSRFDESVEADRSGVYHSLSVIENLASQPTDSDRIGSETTLLPWLLERIQKKESPVTQNKQYAAEILAILLQSSSANRKRVTELDGVDTLLQLLASYRKRDPQKDSEEEEFVENIFDCLTCLVDEPDGKSKFVEAEGVELCLIMLREAKFSKVRALRVLDHSVGYAEAPLPPAPIKKEKGSAKEKEKKEQEVQYPNRSTLVCERVVEAAGLKTIFGMFMKKQDAPTTEHILGIFAALLRSLPGASAPRIRTLAKFVERDYEKITKLVNLRREYAARVAAADAQIKEERRVMSREDAADMADAWFSQRLDAGLFCLQTIDVVLTWLVAEDDGARKAVVRLLAERDERLTDLKKTLKEQLEAIDVDETKEGKDGDVMLRDMLETLVGFLE</sequence>
<dbReference type="AlphaFoldDB" id="A0A8E2EL45"/>
<evidence type="ECO:0000259" key="7">
    <source>
        <dbReference type="SMART" id="SM01156"/>
    </source>
</evidence>
<dbReference type="InterPro" id="IPR016024">
    <property type="entry name" value="ARM-type_fold"/>
</dbReference>
<name>A0A8E2EL45_9PEZI</name>
<dbReference type="PANTHER" id="PTHR14978:SF0">
    <property type="entry name" value="BETA-CATENIN-LIKE PROTEIN 1"/>
    <property type="match status" value="1"/>
</dbReference>
<dbReference type="Gene3D" id="1.25.10.10">
    <property type="entry name" value="Leucine-rich Repeat Variant"/>
    <property type="match status" value="1"/>
</dbReference>
<dbReference type="GO" id="GO:0005681">
    <property type="term" value="C:spliceosomal complex"/>
    <property type="evidence" value="ECO:0007669"/>
    <property type="project" value="TreeGrafter"/>
</dbReference>
<accession>A0A8E2EL45</accession>
<evidence type="ECO:0000256" key="5">
    <source>
        <dbReference type="ARBA" id="ARBA00023242"/>
    </source>
</evidence>
<dbReference type="SUPFAM" id="SSF48371">
    <property type="entry name" value="ARM repeat"/>
    <property type="match status" value="1"/>
</dbReference>
<keyword evidence="3" id="KW-0677">Repeat</keyword>
<dbReference type="Pfam" id="PF08216">
    <property type="entry name" value="CTNNBL"/>
    <property type="match status" value="2"/>
</dbReference>
<dbReference type="InterPro" id="IPR011989">
    <property type="entry name" value="ARM-like"/>
</dbReference>
<feature type="region of interest" description="Disordered" evidence="6">
    <location>
        <begin position="1"/>
        <end position="87"/>
    </location>
</feature>
<dbReference type="Proteomes" id="UP000250266">
    <property type="component" value="Unassembled WGS sequence"/>
</dbReference>
<evidence type="ECO:0000313" key="9">
    <source>
        <dbReference type="Proteomes" id="UP000250266"/>
    </source>
</evidence>
<dbReference type="InterPro" id="IPR013180">
    <property type="entry name" value="CTNNBL1_N"/>
</dbReference>
<keyword evidence="9" id="KW-1185">Reference proteome</keyword>
<keyword evidence="4" id="KW-0175">Coiled coil</keyword>
<evidence type="ECO:0000313" key="8">
    <source>
        <dbReference type="EMBL" id="OCK85881.1"/>
    </source>
</evidence>
<evidence type="ECO:0000256" key="4">
    <source>
        <dbReference type="ARBA" id="ARBA00023054"/>
    </source>
</evidence>
<evidence type="ECO:0000256" key="2">
    <source>
        <dbReference type="ARBA" id="ARBA00022553"/>
    </source>
</evidence>
<organism evidence="8 9">
    <name type="scientific">Lepidopterella palustris CBS 459.81</name>
    <dbReference type="NCBI Taxonomy" id="1314670"/>
    <lineage>
        <taxon>Eukaryota</taxon>
        <taxon>Fungi</taxon>
        <taxon>Dikarya</taxon>
        <taxon>Ascomycota</taxon>
        <taxon>Pezizomycotina</taxon>
        <taxon>Dothideomycetes</taxon>
        <taxon>Pleosporomycetidae</taxon>
        <taxon>Mytilinidiales</taxon>
        <taxon>Argynnaceae</taxon>
        <taxon>Lepidopterella</taxon>
    </lineage>
</organism>
<proteinExistence type="predicted"/>
<evidence type="ECO:0000256" key="1">
    <source>
        <dbReference type="ARBA" id="ARBA00004123"/>
    </source>
</evidence>
<feature type="compositionally biased region" description="Acidic residues" evidence="6">
    <location>
        <begin position="49"/>
        <end position="59"/>
    </location>
</feature>
<gene>
    <name evidence="8" type="ORF">K432DRAFT_377264</name>
</gene>
<keyword evidence="2" id="KW-0597">Phosphoprotein</keyword>
<dbReference type="InterPro" id="IPR039678">
    <property type="entry name" value="CTNNBL1"/>
</dbReference>
<comment type="subcellular location">
    <subcellularLocation>
        <location evidence="1">Nucleus</location>
    </subcellularLocation>
</comment>
<keyword evidence="5" id="KW-0539">Nucleus</keyword>
<dbReference type="SMART" id="SM00185">
    <property type="entry name" value="ARM"/>
    <property type="match status" value="2"/>
</dbReference>